<name>A0A261RKD6_9BORD</name>
<dbReference type="PANTHER" id="PTHR30427">
    <property type="entry name" value="TRANSCRIPTIONAL ACTIVATOR PROTEIN LYSR"/>
    <property type="match status" value="1"/>
</dbReference>
<dbReference type="AlphaFoldDB" id="A0A261RKD6"/>
<dbReference type="Pfam" id="PF00126">
    <property type="entry name" value="HTH_1"/>
    <property type="match status" value="1"/>
</dbReference>
<dbReference type="GO" id="GO:0003700">
    <property type="term" value="F:DNA-binding transcription factor activity"/>
    <property type="evidence" value="ECO:0007669"/>
    <property type="project" value="InterPro"/>
</dbReference>
<dbReference type="InterPro" id="IPR000847">
    <property type="entry name" value="LysR_HTH_N"/>
</dbReference>
<proteinExistence type="predicted"/>
<protein>
    <recommendedName>
        <fullName evidence="1">HTH lysR-type domain-containing protein</fullName>
    </recommendedName>
</protein>
<dbReference type="InterPro" id="IPR036388">
    <property type="entry name" value="WH-like_DNA-bd_sf"/>
</dbReference>
<dbReference type="SUPFAM" id="SSF46785">
    <property type="entry name" value="Winged helix' DNA-binding domain"/>
    <property type="match status" value="1"/>
</dbReference>
<dbReference type="PANTHER" id="PTHR30427:SF1">
    <property type="entry name" value="TRANSCRIPTIONAL ACTIVATOR PROTEIN LYSR"/>
    <property type="match status" value="1"/>
</dbReference>
<evidence type="ECO:0000313" key="2">
    <source>
        <dbReference type="EMBL" id="OZI25132.1"/>
    </source>
</evidence>
<dbReference type="Gene3D" id="1.10.10.10">
    <property type="entry name" value="Winged helix-like DNA-binding domain superfamily/Winged helix DNA-binding domain"/>
    <property type="match status" value="1"/>
</dbReference>
<dbReference type="Proteomes" id="UP000216947">
    <property type="component" value="Unassembled WGS sequence"/>
</dbReference>
<reference evidence="3" key="1">
    <citation type="submission" date="2017-05" db="EMBL/GenBank/DDBJ databases">
        <title>Complete and WGS of Bordetella genogroups.</title>
        <authorList>
            <person name="Spilker T."/>
            <person name="Lipuma J."/>
        </authorList>
    </citation>
    <scope>NUCLEOTIDE SEQUENCE [LARGE SCALE GENOMIC DNA]</scope>
    <source>
        <strain evidence="3">AU18089</strain>
    </source>
</reference>
<comment type="caution">
    <text evidence="2">The sequence shown here is derived from an EMBL/GenBank/DDBJ whole genome shotgun (WGS) entry which is preliminary data.</text>
</comment>
<feature type="domain" description="HTH lysR-type" evidence="1">
    <location>
        <begin position="5"/>
        <end position="62"/>
    </location>
</feature>
<evidence type="ECO:0000259" key="1">
    <source>
        <dbReference type="PROSITE" id="PS50931"/>
    </source>
</evidence>
<dbReference type="GO" id="GO:0043565">
    <property type="term" value="F:sequence-specific DNA binding"/>
    <property type="evidence" value="ECO:0007669"/>
    <property type="project" value="TreeGrafter"/>
</dbReference>
<dbReference type="PRINTS" id="PR00039">
    <property type="entry name" value="HTHLYSR"/>
</dbReference>
<evidence type="ECO:0000313" key="3">
    <source>
        <dbReference type="Proteomes" id="UP000216947"/>
    </source>
</evidence>
<dbReference type="PROSITE" id="PS50931">
    <property type="entry name" value="HTH_LYSR"/>
    <property type="match status" value="1"/>
</dbReference>
<accession>A0A261RKD6</accession>
<dbReference type="InterPro" id="IPR036390">
    <property type="entry name" value="WH_DNA-bd_sf"/>
</dbReference>
<organism evidence="2 3">
    <name type="scientific">Bordetella genomosp. 7</name>
    <dbReference type="NCBI Taxonomy" id="1416805"/>
    <lineage>
        <taxon>Bacteria</taxon>
        <taxon>Pseudomonadati</taxon>
        <taxon>Pseudomonadota</taxon>
        <taxon>Betaproteobacteria</taxon>
        <taxon>Burkholderiales</taxon>
        <taxon>Alcaligenaceae</taxon>
        <taxon>Bordetella</taxon>
    </lineage>
</organism>
<gene>
    <name evidence="2" type="ORF">CAL19_06595</name>
</gene>
<dbReference type="GO" id="GO:0010628">
    <property type="term" value="P:positive regulation of gene expression"/>
    <property type="evidence" value="ECO:0007669"/>
    <property type="project" value="TreeGrafter"/>
</dbReference>
<dbReference type="EMBL" id="NEVK01000003">
    <property type="protein sequence ID" value="OZI25132.1"/>
    <property type="molecule type" value="Genomic_DNA"/>
</dbReference>
<keyword evidence="3" id="KW-1185">Reference proteome</keyword>
<dbReference type="GO" id="GO:0009089">
    <property type="term" value="P:lysine biosynthetic process via diaminopimelate"/>
    <property type="evidence" value="ECO:0007669"/>
    <property type="project" value="TreeGrafter"/>
</dbReference>
<sequence>MLARIQLRHLEAFHAVMVSGSITGAAHLLHVTQPAISATIKHFEQRLGFTLFRREGAALRLPPRPGRCCPKCRKSSAAWRAWSVSARIWPKACRAPWPSPPVRPLRTHGWRRPWPSSSGRGHRQGFPCSRWIRI</sequence>